<gene>
    <name evidence="2" type="ORF">FOT42_011185</name>
</gene>
<dbReference type="OrthoDB" id="1442007at2"/>
<keyword evidence="1" id="KW-0472">Membrane</keyword>
<comment type="caution">
    <text evidence="2">The sequence shown here is derived from an EMBL/GenBank/DDBJ whole genome shotgun (WGS) entry which is preliminary data.</text>
</comment>
<reference evidence="2" key="1">
    <citation type="submission" date="2019-10" db="EMBL/GenBank/DDBJ databases">
        <title>Muricauda hadale sp. nov., a piezophilic bacterium isolated from hadopelagic water of the Mariana Trench.</title>
        <authorList>
            <person name="Wei Y."/>
        </authorList>
    </citation>
    <scope>NUCLEOTIDE SEQUENCE [LARGE SCALE GENOMIC DNA]</scope>
    <source>
        <strain evidence="2">MT-229</strain>
    </source>
</reference>
<dbReference type="RefSeq" id="WP_151890663.1">
    <property type="nucleotide sequence ID" value="NZ_VNIK02000007.1"/>
</dbReference>
<dbReference type="AlphaFoldDB" id="A0A5N5IVT2"/>
<keyword evidence="3" id="KW-1185">Reference proteome</keyword>
<name>A0A5N5IVT2_9FLAO</name>
<protein>
    <submittedName>
        <fullName evidence="2">Uncharacterized protein</fullName>
    </submittedName>
</protein>
<feature type="transmembrane region" description="Helical" evidence="1">
    <location>
        <begin position="81"/>
        <end position="100"/>
    </location>
</feature>
<sequence length="219" mass="25668">MKVSKSDIIELIEDEKTDSFTNHLNAILKWGFRPTGEIQKREIRVWRQNVWNGVFYPIFKFHLNNDGYLVKITDRINPVGLIVYILLCAVVSIPWLNWIFDDYDPASHWIQIITWVVFFGIFGLISFKIYQMEKKIQLSQIYEILEIEVEGDKLEDEWGMKKILLRIITYALSFLLIAVCFIFVIPSGNYLIALATLLIVGVYLYSDLKILLKKGKKKQ</sequence>
<feature type="transmembrane region" description="Helical" evidence="1">
    <location>
        <begin position="163"/>
        <end position="185"/>
    </location>
</feature>
<accession>A0A5N5IVT2</accession>
<keyword evidence="1" id="KW-0812">Transmembrane</keyword>
<evidence type="ECO:0000256" key="1">
    <source>
        <dbReference type="SAM" id="Phobius"/>
    </source>
</evidence>
<keyword evidence="1" id="KW-1133">Transmembrane helix</keyword>
<proteinExistence type="predicted"/>
<organism evidence="2 3">
    <name type="scientific">Flagellimonas hadalis</name>
    <dbReference type="NCBI Taxonomy" id="2597517"/>
    <lineage>
        <taxon>Bacteria</taxon>
        <taxon>Pseudomonadati</taxon>
        <taxon>Bacteroidota</taxon>
        <taxon>Flavobacteriia</taxon>
        <taxon>Flavobacteriales</taxon>
        <taxon>Flavobacteriaceae</taxon>
        <taxon>Flagellimonas</taxon>
    </lineage>
</organism>
<feature type="transmembrane region" description="Helical" evidence="1">
    <location>
        <begin position="112"/>
        <end position="130"/>
    </location>
</feature>
<dbReference type="EMBL" id="VNIK02000007">
    <property type="protein sequence ID" value="KAB5487519.1"/>
    <property type="molecule type" value="Genomic_DNA"/>
</dbReference>
<dbReference type="Proteomes" id="UP000319204">
    <property type="component" value="Unassembled WGS sequence"/>
</dbReference>
<evidence type="ECO:0000313" key="3">
    <source>
        <dbReference type="Proteomes" id="UP000319204"/>
    </source>
</evidence>
<feature type="transmembrane region" description="Helical" evidence="1">
    <location>
        <begin position="191"/>
        <end position="212"/>
    </location>
</feature>
<evidence type="ECO:0000313" key="2">
    <source>
        <dbReference type="EMBL" id="KAB5487519.1"/>
    </source>
</evidence>